<accession>A0A8S4N7I8</accession>
<keyword evidence="5" id="KW-0539">Nucleus</keyword>
<dbReference type="AlphaFoldDB" id="A0A8S4N7I8"/>
<dbReference type="PANTHER" id="PTHR23235">
    <property type="entry name" value="KRUEPPEL-LIKE TRANSCRIPTION FACTOR"/>
    <property type="match status" value="1"/>
</dbReference>
<dbReference type="InterPro" id="IPR036236">
    <property type="entry name" value="Znf_C2H2_sf"/>
</dbReference>
<evidence type="ECO:0000256" key="1">
    <source>
        <dbReference type="ARBA" id="ARBA00022723"/>
    </source>
</evidence>
<keyword evidence="4" id="KW-0862">Zinc</keyword>
<comment type="caution">
    <text evidence="8">The sequence shown here is derived from an EMBL/GenBank/DDBJ whole genome shotgun (WGS) entry which is preliminary data.</text>
</comment>
<name>A0A8S4N7I8_OWEFU</name>
<evidence type="ECO:0000256" key="3">
    <source>
        <dbReference type="ARBA" id="ARBA00022771"/>
    </source>
</evidence>
<reference evidence="8" key="1">
    <citation type="submission" date="2022-03" db="EMBL/GenBank/DDBJ databases">
        <authorList>
            <person name="Martin C."/>
        </authorList>
    </citation>
    <scope>NUCLEOTIDE SEQUENCE</scope>
</reference>
<evidence type="ECO:0000256" key="6">
    <source>
        <dbReference type="PROSITE-ProRule" id="PRU00042"/>
    </source>
</evidence>
<dbReference type="InterPro" id="IPR013087">
    <property type="entry name" value="Znf_C2H2_type"/>
</dbReference>
<dbReference type="Gene3D" id="3.30.160.60">
    <property type="entry name" value="Classic Zinc Finger"/>
    <property type="match status" value="3"/>
</dbReference>
<dbReference type="SUPFAM" id="SSF57667">
    <property type="entry name" value="beta-beta-alpha zinc fingers"/>
    <property type="match status" value="2"/>
</dbReference>
<dbReference type="EMBL" id="CAIIXF020000002">
    <property type="protein sequence ID" value="CAH1776967.1"/>
    <property type="molecule type" value="Genomic_DNA"/>
</dbReference>
<evidence type="ECO:0000259" key="7">
    <source>
        <dbReference type="PROSITE" id="PS50157"/>
    </source>
</evidence>
<dbReference type="PROSITE" id="PS00028">
    <property type="entry name" value="ZINC_FINGER_C2H2_1"/>
    <property type="match status" value="3"/>
</dbReference>
<organism evidence="8 9">
    <name type="scientific">Owenia fusiformis</name>
    <name type="common">Polychaete worm</name>
    <dbReference type="NCBI Taxonomy" id="6347"/>
    <lineage>
        <taxon>Eukaryota</taxon>
        <taxon>Metazoa</taxon>
        <taxon>Spiralia</taxon>
        <taxon>Lophotrochozoa</taxon>
        <taxon>Annelida</taxon>
        <taxon>Polychaeta</taxon>
        <taxon>Sedentaria</taxon>
        <taxon>Canalipalpata</taxon>
        <taxon>Sabellida</taxon>
        <taxon>Oweniida</taxon>
        <taxon>Oweniidae</taxon>
        <taxon>Owenia</taxon>
    </lineage>
</organism>
<dbReference type="GO" id="GO:0000981">
    <property type="term" value="F:DNA-binding transcription factor activity, RNA polymerase II-specific"/>
    <property type="evidence" value="ECO:0007669"/>
    <property type="project" value="TreeGrafter"/>
</dbReference>
<gene>
    <name evidence="8" type="ORF">OFUS_LOCUS4091</name>
</gene>
<sequence length="116" mass="13742">MYSNLFDEGRQIPIHMKMKNRLELVAFDEGTQRFFCNVCQKSFTNRKSIVNHTRLHTGENLHSCTFCGKQFTRNSQLVRHQRIHTGDKPFQCFICLKSFGDPSCHTRHMKRTHLKQ</sequence>
<feature type="domain" description="C2H2-type" evidence="7">
    <location>
        <begin position="90"/>
        <end position="116"/>
    </location>
</feature>
<evidence type="ECO:0000313" key="9">
    <source>
        <dbReference type="Proteomes" id="UP000749559"/>
    </source>
</evidence>
<keyword evidence="3 6" id="KW-0863">Zinc-finger</keyword>
<feature type="domain" description="C2H2-type" evidence="7">
    <location>
        <begin position="34"/>
        <end position="61"/>
    </location>
</feature>
<dbReference type="OrthoDB" id="3437960at2759"/>
<dbReference type="PROSITE" id="PS50157">
    <property type="entry name" value="ZINC_FINGER_C2H2_2"/>
    <property type="match status" value="3"/>
</dbReference>
<dbReference type="GO" id="GO:0000978">
    <property type="term" value="F:RNA polymerase II cis-regulatory region sequence-specific DNA binding"/>
    <property type="evidence" value="ECO:0007669"/>
    <property type="project" value="TreeGrafter"/>
</dbReference>
<dbReference type="Pfam" id="PF00096">
    <property type="entry name" value="zf-C2H2"/>
    <property type="match status" value="2"/>
</dbReference>
<keyword evidence="2" id="KW-0677">Repeat</keyword>
<evidence type="ECO:0000256" key="5">
    <source>
        <dbReference type="ARBA" id="ARBA00023242"/>
    </source>
</evidence>
<dbReference type="FunFam" id="3.30.160.60:FF:000295">
    <property type="entry name" value="zinc finger protein 19"/>
    <property type="match status" value="1"/>
</dbReference>
<evidence type="ECO:0000256" key="2">
    <source>
        <dbReference type="ARBA" id="ARBA00022737"/>
    </source>
</evidence>
<dbReference type="Proteomes" id="UP000749559">
    <property type="component" value="Unassembled WGS sequence"/>
</dbReference>
<keyword evidence="9" id="KW-1185">Reference proteome</keyword>
<dbReference type="PANTHER" id="PTHR23235:SF142">
    <property type="entry name" value="ZINC FINGER PROTEIN 384"/>
    <property type="match status" value="1"/>
</dbReference>
<proteinExistence type="predicted"/>
<dbReference type="GO" id="GO:0008270">
    <property type="term" value="F:zinc ion binding"/>
    <property type="evidence" value="ECO:0007669"/>
    <property type="project" value="UniProtKB-KW"/>
</dbReference>
<protein>
    <recommendedName>
        <fullName evidence="7">C2H2-type domain-containing protein</fullName>
    </recommendedName>
</protein>
<dbReference type="SMART" id="SM00355">
    <property type="entry name" value="ZnF_C2H2"/>
    <property type="match status" value="3"/>
</dbReference>
<keyword evidence="1" id="KW-0479">Metal-binding</keyword>
<feature type="domain" description="C2H2-type" evidence="7">
    <location>
        <begin position="62"/>
        <end position="89"/>
    </location>
</feature>
<evidence type="ECO:0000256" key="4">
    <source>
        <dbReference type="ARBA" id="ARBA00022833"/>
    </source>
</evidence>
<evidence type="ECO:0000313" key="8">
    <source>
        <dbReference type="EMBL" id="CAH1776967.1"/>
    </source>
</evidence>